<dbReference type="EMBL" id="AY369265">
    <property type="protein sequence ID" value="AAQ73386.1"/>
    <property type="molecule type" value="Genomic_DNA"/>
</dbReference>
<evidence type="ECO:0000313" key="1">
    <source>
        <dbReference type="EMBL" id="AAQ73386.1"/>
    </source>
</evidence>
<dbReference type="GeneID" id="2657373"/>
<accession>Q6UIZ2</accession>
<keyword evidence="2" id="KW-1185">Reference proteome</keyword>
<protein>
    <submittedName>
        <fullName evidence="1">Gp39</fullName>
    </submittedName>
</protein>
<sequence length="63" mass="6766">MTPIRYPLDFTPWKPGQIVGFAGTWEPISGAEFNACREGDAAITTAMYRAKHGLPPHLGGAHG</sequence>
<dbReference type="Proteomes" id="UP000000995">
    <property type="component" value="Genome"/>
</dbReference>
<dbReference type="KEGG" id="vg:2657373"/>
<dbReference type="RefSeq" id="NP_944348.1">
    <property type="nucleotide sequence ID" value="NC_005263.2"/>
</dbReference>
<proteinExistence type="predicted"/>
<evidence type="ECO:0000313" key="2">
    <source>
        <dbReference type="Proteomes" id="UP000000995"/>
    </source>
</evidence>
<organism evidence="1 2">
    <name type="scientific">Burkholderia phage Bcep1</name>
    <dbReference type="NCBI Taxonomy" id="2883943"/>
    <lineage>
        <taxon>Viruses</taxon>
        <taxon>Duplodnaviria</taxon>
        <taxon>Heunggongvirae</taxon>
        <taxon>Uroviricota</taxon>
        <taxon>Caudoviricetes</taxon>
        <taxon>Naesvirus</taxon>
        <taxon>Naesvirus bcep1</taxon>
    </lineage>
</organism>
<name>Q6UIZ2_9CAUD</name>
<reference evidence="1 2" key="1">
    <citation type="journal article" date="2006" name="J. Bacteriol.">
        <title>Divergence and mosaicism among virulent soil phages of the Burkholderia cepacia complex.</title>
        <authorList>
            <person name="Summer E.J."/>
            <person name="Gonzalez C.F."/>
            <person name="Bomer M."/>
            <person name="Carlile T."/>
            <person name="Embry A."/>
            <person name="Kucherka A.M."/>
            <person name="Lee J."/>
            <person name="Mebane L."/>
            <person name="Morrison W.C."/>
            <person name="Mark L."/>
            <person name="King M.D."/>
            <person name="LiPuma J.J."/>
            <person name="Vidaver A.K."/>
            <person name="Young R."/>
        </authorList>
    </citation>
    <scope>NUCLEOTIDE SEQUENCE</scope>
</reference>
<gene>
    <name evidence="1" type="primary">Bcep1-39</name>
</gene>